<feature type="transmembrane region" description="Helical" evidence="14">
    <location>
        <begin position="1466"/>
        <end position="1484"/>
    </location>
</feature>
<feature type="region of interest" description="Disordered" evidence="13">
    <location>
        <begin position="570"/>
        <end position="778"/>
    </location>
</feature>
<keyword evidence="7" id="KW-0479">Metal-binding</keyword>
<evidence type="ECO:0000256" key="8">
    <source>
        <dbReference type="ARBA" id="ARBA00022771"/>
    </source>
</evidence>
<keyword evidence="12 14" id="KW-0472">Membrane</keyword>
<keyword evidence="11 14" id="KW-1133">Transmembrane helix</keyword>
<feature type="transmembrane region" description="Helical" evidence="14">
    <location>
        <begin position="1329"/>
        <end position="1350"/>
    </location>
</feature>
<dbReference type="Proteomes" id="UP001176517">
    <property type="component" value="Unassembled WGS sequence"/>
</dbReference>
<dbReference type="InterPro" id="IPR011016">
    <property type="entry name" value="Znf_RING-CH"/>
</dbReference>
<evidence type="ECO:0000256" key="6">
    <source>
        <dbReference type="ARBA" id="ARBA00022692"/>
    </source>
</evidence>
<feature type="compositionally biased region" description="Acidic residues" evidence="13">
    <location>
        <begin position="712"/>
        <end position="737"/>
    </location>
</feature>
<comment type="catalytic activity">
    <reaction evidence="1">
        <text>S-ubiquitinyl-[E2 ubiquitin-conjugating enzyme]-L-cysteine + [acceptor protein]-L-lysine = [E2 ubiquitin-conjugating enzyme]-L-cysteine + N(6)-ubiquitinyl-[acceptor protein]-L-lysine.</text>
        <dbReference type="EC" id="2.3.2.27"/>
    </reaction>
</comment>
<feature type="transmembrane region" description="Helical" evidence="14">
    <location>
        <begin position="1165"/>
        <end position="1184"/>
    </location>
</feature>
<dbReference type="FunFam" id="3.30.40.10:FF:000287">
    <property type="entry name" value="RING finger membrane protein"/>
    <property type="match status" value="1"/>
</dbReference>
<dbReference type="PANTHER" id="PTHR13145:SF0">
    <property type="entry name" value="E3 UBIQUITIN-PROTEIN LIGASE MARCHF6"/>
    <property type="match status" value="1"/>
</dbReference>
<keyword evidence="17" id="KW-1185">Reference proteome</keyword>
<name>A0AAN6GVL4_9BASI</name>
<evidence type="ECO:0000313" key="17">
    <source>
        <dbReference type="Proteomes" id="UP001176517"/>
    </source>
</evidence>
<reference evidence="16" key="1">
    <citation type="journal article" date="2023" name="PhytoFront">
        <title>Draft Genome Resources of Seven Strains of Tilletia horrida, Causal Agent of Kernel Smut of Rice.</title>
        <authorList>
            <person name="Khanal S."/>
            <person name="Antony Babu S."/>
            <person name="Zhou X.G."/>
        </authorList>
    </citation>
    <scope>NUCLEOTIDE SEQUENCE</scope>
    <source>
        <strain evidence="16">TX6</strain>
    </source>
</reference>
<dbReference type="Pfam" id="PF23113">
    <property type="entry name" value="MARCHF6_C"/>
    <property type="match status" value="1"/>
</dbReference>
<gene>
    <name evidence="16" type="ORF">OC846_000650</name>
</gene>
<accession>A0AAN6GVL4</accession>
<evidence type="ECO:0000256" key="4">
    <source>
        <dbReference type="ARBA" id="ARBA00012483"/>
    </source>
</evidence>
<evidence type="ECO:0000256" key="13">
    <source>
        <dbReference type="SAM" id="MobiDB-lite"/>
    </source>
</evidence>
<evidence type="ECO:0000256" key="12">
    <source>
        <dbReference type="ARBA" id="ARBA00023136"/>
    </source>
</evidence>
<proteinExistence type="predicted"/>
<keyword evidence="8" id="KW-0863">Zinc-finger</keyword>
<sequence>METRDSGDDGGPVGQPEDGLRTVLPAQGEGEPAPQPRAVAPSEPSSSAFPQAQNGAVAAESSSDSTGIPADEQQCRICRSGAEEDAPLFRPCKCSGSIQYCHQDCLIEWLGHSHKKYCELCGHPFVFRKRYKSSLPKGLDVRCTLPFRLPEWLLPDGATTNPPTLAFRLPLPAYLYVRRMALQAFGWLITGLRGILVLITWLVFLPLININVWRSYFWMSDTIVNAWKMALHQTTSVTEETSSAASELANATNGTVSLVDFLAGTGSGNVTASHNATSQLQIPVRGEYTSIFRSILSYCSPSPQCAISPLVASADTASSQLAKSPKRTFQFLLEGVRYHVDISEFCHTVERTSLGRAGNPFGQKLLRLVAHTAKGVVQTSQTCVSAGFGVCSRTSLRYVRRWVSMISKDLMEGQFLTCAVIVIFVGVFLLREWVVQNLPQVVENVAARANALRQQNAALEEQIADTEQRLQAAQQEGRELEQQIAEAEQQIAQAEEQAESARLETLEAAQERERLEARIEELHRRHNELDEQMADAQQQIPEMPEERPEMDQIAAQLEERRARIRAQIHEEATATQQPPGQRPESDPEPASHQDPAQFSRSETPPGFDEAGPSSHTGARLPHPDPSTPALIQSYRTGGRAGPSNEFDDSFALRREAFGARQDPGIDDIHSEEDMQSANDGDEQVQAEDAPAVEDDEEPAEHAHLHRGLAVEIEAESDDEEDEDEDEDDEEEEEDDENALQLHDEDGRRIRIRVEEVDMDGIHPGQEARPGEGDDEREADEGLLDDWEDAEQMGALDEELDGMLEAIGMRGPIVGLVQNAALMVILCSFALMVFVAVPYVAGRTFGFGDALLHLSTVPVKVVRVVTDPTFDALIDATERFVLQPFLKALSRIPLRSWTSSSLSQNSSSAVLTSAPIAKATVTAAAMGAGPFLSKHWLTRDSLVELLDTGRQYFISVATYLDGKTKGDSVSDRVVCVLLGHSYWLVALAVDGYFNFFKNSPQLQWLRAFVDMQRFIIKVLFFMVIELLVFPVGCGIVLDICLSPLSESATFHNRLQDVISHPLTFVFVRWVGGTLYMFGFAQWVGSTRTQLRKGVLAWIRDPNDPSFSPVREILERKTLVQLRKIFSSAIMYTWLLVSCVGFNLFLLRKVWVGVLPLRWRPFNNLSAVPFDLIVLYHVIPLCIRILRPGTLIRKLSRKWWSRAAKTLRLSHYLLGKDALYERGHVQYTSWSAWFRGPSLKRPEEDRQVPDAPLVLEGPGWTHVPDGSFARVPADDSPAPESRMFIMVDRQGIPVDEENERALRDQEIIVESMTNKPRYEVVYLPPNFRWRIYALFFMLWLSVSLLLQMTVGLPVIVGRALFGLFSDKTQHDFYTWSVGCPVLVIPAASIYRLWSHRRRARRREQAGLAPSASASQQYSTLARCRQLAIFCYFGLAFGVVIPFLIGMTVRVYLIEPWLDVSQLAKPVPVFQTWAMGLMEQSLLIRVISMQNDGWAQRLKQGIDQVNRNGTGRNANAWQATKTVILPSLLALILLLTAPPLQVGLNFALRPGPPLTPTLQQSAVRAAYKWFSLGLATAKVLRMMVVRIDQWTMALKDELFLESTELTNYGAEEALERGRNLRDQDGSDVVGLLPDHFI</sequence>
<feature type="compositionally biased region" description="Polar residues" evidence="13">
    <location>
        <begin position="43"/>
        <end position="66"/>
    </location>
</feature>
<dbReference type="SMART" id="SM00744">
    <property type="entry name" value="RINGv"/>
    <property type="match status" value="1"/>
</dbReference>
<evidence type="ECO:0000256" key="9">
    <source>
        <dbReference type="ARBA" id="ARBA00022786"/>
    </source>
</evidence>
<dbReference type="Gene3D" id="1.10.287.1490">
    <property type="match status" value="1"/>
</dbReference>
<dbReference type="SUPFAM" id="SSF57850">
    <property type="entry name" value="RING/U-box"/>
    <property type="match status" value="1"/>
</dbReference>
<feature type="transmembrane region" description="Helical" evidence="14">
    <location>
        <begin position="1013"/>
        <end position="1036"/>
    </location>
</feature>
<dbReference type="Pfam" id="PF12906">
    <property type="entry name" value="RINGv"/>
    <property type="match status" value="1"/>
</dbReference>
<organism evidence="16 17">
    <name type="scientific">Tilletia horrida</name>
    <dbReference type="NCBI Taxonomy" id="155126"/>
    <lineage>
        <taxon>Eukaryota</taxon>
        <taxon>Fungi</taxon>
        <taxon>Dikarya</taxon>
        <taxon>Basidiomycota</taxon>
        <taxon>Ustilaginomycotina</taxon>
        <taxon>Exobasidiomycetes</taxon>
        <taxon>Tilletiales</taxon>
        <taxon>Tilletiaceae</taxon>
        <taxon>Tilletia</taxon>
    </lineage>
</organism>
<feature type="region of interest" description="Disordered" evidence="13">
    <location>
        <begin position="1"/>
        <end position="70"/>
    </location>
</feature>
<dbReference type="InterPro" id="IPR013083">
    <property type="entry name" value="Znf_RING/FYVE/PHD"/>
</dbReference>
<comment type="subcellular location">
    <subcellularLocation>
        <location evidence="2">Membrane</location>
        <topology evidence="2">Multi-pass membrane protein</topology>
    </subcellularLocation>
</comment>
<feature type="transmembrane region" description="Helical" evidence="14">
    <location>
        <begin position="819"/>
        <end position="840"/>
    </location>
</feature>
<feature type="transmembrane region" description="Helical" evidence="14">
    <location>
        <begin position="1424"/>
        <end position="1446"/>
    </location>
</feature>
<feature type="transmembrane region" description="Helical" evidence="14">
    <location>
        <begin position="184"/>
        <end position="208"/>
    </location>
</feature>
<evidence type="ECO:0000259" key="15">
    <source>
        <dbReference type="PROSITE" id="PS51292"/>
    </source>
</evidence>
<protein>
    <recommendedName>
        <fullName evidence="4">RING-type E3 ubiquitin transferase</fullName>
        <ecNumber evidence="4">2.3.2.27</ecNumber>
    </recommendedName>
</protein>
<keyword evidence="5" id="KW-0808">Transferase</keyword>
<feature type="compositionally biased region" description="Basic and acidic residues" evidence="13">
    <location>
        <begin position="741"/>
        <end position="755"/>
    </location>
</feature>
<dbReference type="CDD" id="cd16702">
    <property type="entry name" value="RING_CH-C4HC3_MARCH6"/>
    <property type="match status" value="1"/>
</dbReference>
<dbReference type="PANTHER" id="PTHR13145">
    <property type="entry name" value="SSM4 PROTEIN"/>
    <property type="match status" value="1"/>
</dbReference>
<evidence type="ECO:0000313" key="16">
    <source>
        <dbReference type="EMBL" id="KAK0557200.1"/>
    </source>
</evidence>
<dbReference type="GO" id="GO:0036503">
    <property type="term" value="P:ERAD pathway"/>
    <property type="evidence" value="ECO:0007669"/>
    <property type="project" value="TreeGrafter"/>
</dbReference>
<keyword evidence="9" id="KW-0833">Ubl conjugation pathway</keyword>
<feature type="transmembrane region" description="Helical" evidence="14">
    <location>
        <begin position="1056"/>
        <end position="1082"/>
    </location>
</feature>
<dbReference type="GO" id="GO:0005789">
    <property type="term" value="C:endoplasmic reticulum membrane"/>
    <property type="evidence" value="ECO:0007669"/>
    <property type="project" value="TreeGrafter"/>
</dbReference>
<dbReference type="Gene3D" id="3.30.40.10">
    <property type="entry name" value="Zinc/RING finger domain, C3HC4 (zinc finger)"/>
    <property type="match status" value="1"/>
</dbReference>
<feature type="compositionally biased region" description="Acidic residues" evidence="13">
    <location>
        <begin position="673"/>
        <end position="698"/>
    </location>
</feature>
<feature type="transmembrane region" description="Helical" evidence="14">
    <location>
        <begin position="1123"/>
        <end position="1145"/>
    </location>
</feature>
<evidence type="ECO:0000256" key="11">
    <source>
        <dbReference type="ARBA" id="ARBA00022989"/>
    </source>
</evidence>
<evidence type="ECO:0000256" key="14">
    <source>
        <dbReference type="SAM" id="Phobius"/>
    </source>
</evidence>
<dbReference type="EC" id="2.3.2.27" evidence="4"/>
<dbReference type="InterPro" id="IPR056521">
    <property type="entry name" value="MARCHF6-like_C"/>
</dbReference>
<evidence type="ECO:0000256" key="5">
    <source>
        <dbReference type="ARBA" id="ARBA00022679"/>
    </source>
</evidence>
<feature type="domain" description="RING-CH-type" evidence="15">
    <location>
        <begin position="67"/>
        <end position="128"/>
    </location>
</feature>
<dbReference type="CDD" id="cd06503">
    <property type="entry name" value="ATP-synt_Fo_b"/>
    <property type="match status" value="1"/>
</dbReference>
<keyword evidence="6 14" id="KW-0812">Transmembrane</keyword>
<evidence type="ECO:0000256" key="3">
    <source>
        <dbReference type="ARBA" id="ARBA00004906"/>
    </source>
</evidence>
<dbReference type="PROSITE" id="PS51292">
    <property type="entry name" value="ZF_RING_CH"/>
    <property type="match status" value="1"/>
</dbReference>
<evidence type="ECO:0000256" key="1">
    <source>
        <dbReference type="ARBA" id="ARBA00000900"/>
    </source>
</evidence>
<comment type="caution">
    <text evidence="16">The sequence shown here is derived from an EMBL/GenBank/DDBJ whole genome shotgun (WGS) entry which is preliminary data.</text>
</comment>
<evidence type="ECO:0000256" key="2">
    <source>
        <dbReference type="ARBA" id="ARBA00004141"/>
    </source>
</evidence>
<dbReference type="GO" id="GO:0008270">
    <property type="term" value="F:zinc ion binding"/>
    <property type="evidence" value="ECO:0007669"/>
    <property type="project" value="UniProtKB-KW"/>
</dbReference>
<dbReference type="EMBL" id="JAPDMZ010000007">
    <property type="protein sequence ID" value="KAK0557200.1"/>
    <property type="molecule type" value="Genomic_DNA"/>
</dbReference>
<comment type="pathway">
    <text evidence="3">Protein modification; protein ubiquitination.</text>
</comment>
<evidence type="ECO:0000256" key="10">
    <source>
        <dbReference type="ARBA" id="ARBA00022833"/>
    </source>
</evidence>
<dbReference type="GO" id="GO:0061630">
    <property type="term" value="F:ubiquitin protein ligase activity"/>
    <property type="evidence" value="ECO:0007669"/>
    <property type="project" value="UniProtKB-EC"/>
</dbReference>
<feature type="transmembrane region" description="Helical" evidence="14">
    <location>
        <begin position="1370"/>
        <end position="1391"/>
    </location>
</feature>
<feature type="transmembrane region" description="Helical" evidence="14">
    <location>
        <begin position="1520"/>
        <end position="1543"/>
    </location>
</feature>
<evidence type="ECO:0000256" key="7">
    <source>
        <dbReference type="ARBA" id="ARBA00022723"/>
    </source>
</evidence>
<keyword evidence="10" id="KW-0862">Zinc</keyword>